<dbReference type="GO" id="GO:0004298">
    <property type="term" value="F:threonine-type endopeptidase activity"/>
    <property type="evidence" value="ECO:0007669"/>
    <property type="project" value="UniProtKB-KW"/>
</dbReference>
<protein>
    <submittedName>
        <fullName evidence="2">Uncharacterized protein</fullName>
    </submittedName>
</protein>
<dbReference type="GO" id="GO:0051603">
    <property type="term" value="P:proteolysis involved in protein catabolic process"/>
    <property type="evidence" value="ECO:0007669"/>
    <property type="project" value="TreeGrafter"/>
</dbReference>
<proteinExistence type="predicted"/>
<evidence type="ECO:0000313" key="3">
    <source>
        <dbReference type="Proteomes" id="UP001255856"/>
    </source>
</evidence>
<comment type="caution">
    <text evidence="2">The sequence shown here is derived from an EMBL/GenBank/DDBJ whole genome shotgun (WGS) entry which is preliminary data.</text>
</comment>
<evidence type="ECO:0000256" key="1">
    <source>
        <dbReference type="ARBA" id="ARBA00022698"/>
    </source>
</evidence>
<keyword evidence="3" id="KW-1185">Reference proteome</keyword>
<dbReference type="Proteomes" id="UP001255856">
    <property type="component" value="Unassembled WGS sequence"/>
</dbReference>
<keyword evidence="1" id="KW-0645">Protease</keyword>
<dbReference type="AlphaFoldDB" id="A0AAD9IKZ8"/>
<dbReference type="EMBL" id="JASFZW010000003">
    <property type="protein sequence ID" value="KAK2079089.1"/>
    <property type="molecule type" value="Genomic_DNA"/>
</dbReference>
<reference evidence="2" key="1">
    <citation type="submission" date="2021-01" db="EMBL/GenBank/DDBJ databases">
        <authorList>
            <person name="Eckstrom K.M.E."/>
        </authorList>
    </citation>
    <scope>NUCLEOTIDE SEQUENCE</scope>
    <source>
        <strain evidence="2">UVCC 0001</strain>
    </source>
</reference>
<dbReference type="InterPro" id="IPR029055">
    <property type="entry name" value="Ntn_hydrolases_N"/>
</dbReference>
<accession>A0AAD9IKZ8</accession>
<sequence length="123" mass="13196">MARLEGKLEEHTGQLTRAAVELAKMWRMDKYLRRLDAALIVADKEQSLQITGTGDVLEPHDGIIAIGSGSPYALAAARALVDAMTIAADSCVYTNHNFTIMRIDGDGTVKDEAPAPSAGDLKQ</sequence>
<dbReference type="PANTHER" id="PTHR32194:SF7">
    <property type="entry name" value="ATP-DEPENDENT PROTEASE SUBUNIT HSLV"/>
    <property type="match status" value="1"/>
</dbReference>
<keyword evidence="1" id="KW-0378">Hydrolase</keyword>
<evidence type="ECO:0000313" key="2">
    <source>
        <dbReference type="EMBL" id="KAK2079089.1"/>
    </source>
</evidence>
<dbReference type="InterPro" id="IPR023333">
    <property type="entry name" value="Proteasome_suB-type"/>
</dbReference>
<dbReference type="GO" id="GO:0005737">
    <property type="term" value="C:cytoplasm"/>
    <property type="evidence" value="ECO:0007669"/>
    <property type="project" value="TreeGrafter"/>
</dbReference>
<name>A0AAD9IKZ8_PROWI</name>
<dbReference type="PANTHER" id="PTHR32194">
    <property type="entry name" value="METALLOPROTEASE TLDD"/>
    <property type="match status" value="1"/>
</dbReference>
<dbReference type="SUPFAM" id="SSF56235">
    <property type="entry name" value="N-terminal nucleophile aminohydrolases (Ntn hydrolases)"/>
    <property type="match status" value="1"/>
</dbReference>
<dbReference type="Gene3D" id="3.60.20.10">
    <property type="entry name" value="Glutamine Phosphoribosylpyrophosphate, subunit 1, domain 1"/>
    <property type="match status" value="1"/>
</dbReference>
<keyword evidence="1" id="KW-0888">Threonine protease</keyword>
<gene>
    <name evidence="2" type="ORF">QBZ16_002779</name>
</gene>
<organism evidence="2 3">
    <name type="scientific">Prototheca wickerhamii</name>
    <dbReference type="NCBI Taxonomy" id="3111"/>
    <lineage>
        <taxon>Eukaryota</taxon>
        <taxon>Viridiplantae</taxon>
        <taxon>Chlorophyta</taxon>
        <taxon>core chlorophytes</taxon>
        <taxon>Trebouxiophyceae</taxon>
        <taxon>Chlorellales</taxon>
        <taxon>Chlorellaceae</taxon>
        <taxon>Prototheca</taxon>
    </lineage>
</organism>